<dbReference type="Proteomes" id="UP000078555">
    <property type="component" value="Unassembled WGS sequence"/>
</dbReference>
<protein>
    <submittedName>
        <fullName evidence="1">Uncharacterized protein</fullName>
    </submittedName>
</protein>
<proteinExistence type="predicted"/>
<dbReference type="SUPFAM" id="SSF50978">
    <property type="entry name" value="WD40 repeat-like"/>
    <property type="match status" value="1"/>
</dbReference>
<organism evidence="1 2">
    <name type="scientific">Plasmodium ovale wallikeri</name>
    <dbReference type="NCBI Taxonomy" id="864142"/>
    <lineage>
        <taxon>Eukaryota</taxon>
        <taxon>Sar</taxon>
        <taxon>Alveolata</taxon>
        <taxon>Apicomplexa</taxon>
        <taxon>Aconoidasida</taxon>
        <taxon>Haemosporida</taxon>
        <taxon>Plasmodiidae</taxon>
        <taxon>Plasmodium</taxon>
        <taxon>Plasmodium (Plasmodium)</taxon>
    </lineage>
</organism>
<evidence type="ECO:0000313" key="2">
    <source>
        <dbReference type="Proteomes" id="UP000078555"/>
    </source>
</evidence>
<evidence type="ECO:0000313" key="1">
    <source>
        <dbReference type="EMBL" id="SBT38134.1"/>
    </source>
</evidence>
<dbReference type="InterPro" id="IPR036322">
    <property type="entry name" value="WD40_repeat_dom_sf"/>
</dbReference>
<dbReference type="EMBL" id="FLRD01000107">
    <property type="protein sequence ID" value="SBT38134.1"/>
    <property type="molecule type" value="Genomic_DNA"/>
</dbReference>
<dbReference type="AlphaFoldDB" id="A0A1A8Z2I9"/>
<name>A0A1A8Z2I9_PLAOA</name>
<gene>
    <name evidence="1" type="ORF">POVWA1_037440</name>
</gene>
<keyword evidence="2" id="KW-1185">Reference proteome</keyword>
<reference evidence="2" key="1">
    <citation type="submission" date="2016-05" db="EMBL/GenBank/DDBJ databases">
        <authorList>
            <person name="Naeem Raeece"/>
        </authorList>
    </citation>
    <scope>NUCLEOTIDE SEQUENCE [LARGE SCALE GENOMIC DNA]</scope>
</reference>
<sequence length="185" mass="21093">MYGCYINKRFIYVGSTNGKIFIFKKEDACLFSPVVLADVITNVESGVITKVRVKRRGPFARTDTEKPMVLFAVYKNFLIPPHIPECTWVHFNLLVLPFFAPSHLQICAVEGLDMLIHGTDQGDVFFLSSKGKSVRLSSRYHKGVISSINYIINEKRHLLYLFVGDLDGVLSCLIYSKKKKKKKKK</sequence>
<accession>A0A1A8Z2I9</accession>